<reference evidence="3 4" key="1">
    <citation type="submission" date="2021-06" db="EMBL/GenBank/DDBJ databases">
        <title>Caerostris darwini draft genome.</title>
        <authorList>
            <person name="Kono N."/>
            <person name="Arakawa K."/>
        </authorList>
    </citation>
    <scope>NUCLEOTIDE SEQUENCE [LARGE SCALE GENOMIC DNA]</scope>
</reference>
<evidence type="ECO:0000313" key="4">
    <source>
        <dbReference type="Proteomes" id="UP001054837"/>
    </source>
</evidence>
<keyword evidence="2" id="KW-1133">Transmembrane helix</keyword>
<feature type="transmembrane region" description="Helical" evidence="2">
    <location>
        <begin position="94"/>
        <end position="111"/>
    </location>
</feature>
<evidence type="ECO:0000256" key="2">
    <source>
        <dbReference type="SAM" id="Phobius"/>
    </source>
</evidence>
<name>A0AAV4QYN4_9ARAC</name>
<sequence length="145" mass="16279">MEGGEDRCPEKERAPAPTHPPSPGSSGTRQTTLHTLGCPPAADAPPPSRLQPALEEERTIKKKNTLEELFYFMEVVCSHIANRLKCPIKFENRLLPFSIRFFIIIIFFYGFSCSVRVRFMGVVKSSPAFGLQAHETLFCAFLSFV</sequence>
<evidence type="ECO:0000313" key="3">
    <source>
        <dbReference type="EMBL" id="GIY13919.1"/>
    </source>
</evidence>
<organism evidence="3 4">
    <name type="scientific">Caerostris darwini</name>
    <dbReference type="NCBI Taxonomy" id="1538125"/>
    <lineage>
        <taxon>Eukaryota</taxon>
        <taxon>Metazoa</taxon>
        <taxon>Ecdysozoa</taxon>
        <taxon>Arthropoda</taxon>
        <taxon>Chelicerata</taxon>
        <taxon>Arachnida</taxon>
        <taxon>Araneae</taxon>
        <taxon>Araneomorphae</taxon>
        <taxon>Entelegynae</taxon>
        <taxon>Araneoidea</taxon>
        <taxon>Araneidae</taxon>
        <taxon>Caerostris</taxon>
    </lineage>
</organism>
<keyword evidence="2" id="KW-0472">Membrane</keyword>
<dbReference type="AlphaFoldDB" id="A0AAV4QYN4"/>
<comment type="caution">
    <text evidence="3">The sequence shown here is derived from an EMBL/GenBank/DDBJ whole genome shotgun (WGS) entry which is preliminary data.</text>
</comment>
<protein>
    <submittedName>
        <fullName evidence="3">Uncharacterized protein</fullName>
    </submittedName>
</protein>
<evidence type="ECO:0000256" key="1">
    <source>
        <dbReference type="SAM" id="MobiDB-lite"/>
    </source>
</evidence>
<dbReference type="Proteomes" id="UP001054837">
    <property type="component" value="Unassembled WGS sequence"/>
</dbReference>
<keyword evidence="4" id="KW-1185">Reference proteome</keyword>
<accession>A0AAV4QYN4</accession>
<proteinExistence type="predicted"/>
<keyword evidence="2" id="KW-0812">Transmembrane</keyword>
<gene>
    <name evidence="3" type="ORF">CDAR_525091</name>
</gene>
<feature type="compositionally biased region" description="Basic and acidic residues" evidence="1">
    <location>
        <begin position="1"/>
        <end position="14"/>
    </location>
</feature>
<dbReference type="EMBL" id="BPLQ01005290">
    <property type="protein sequence ID" value="GIY13919.1"/>
    <property type="molecule type" value="Genomic_DNA"/>
</dbReference>
<feature type="region of interest" description="Disordered" evidence="1">
    <location>
        <begin position="1"/>
        <end position="55"/>
    </location>
</feature>